<dbReference type="EMBL" id="MU005629">
    <property type="protein sequence ID" value="KAF2676848.1"/>
    <property type="molecule type" value="Genomic_DNA"/>
</dbReference>
<reference evidence="2" key="1">
    <citation type="journal article" date="2020" name="Stud. Mycol.">
        <title>101 Dothideomycetes genomes: a test case for predicting lifestyles and emergence of pathogens.</title>
        <authorList>
            <person name="Haridas S."/>
            <person name="Albert R."/>
            <person name="Binder M."/>
            <person name="Bloem J."/>
            <person name="Labutti K."/>
            <person name="Salamov A."/>
            <person name="Andreopoulos B."/>
            <person name="Baker S."/>
            <person name="Barry K."/>
            <person name="Bills G."/>
            <person name="Bluhm B."/>
            <person name="Cannon C."/>
            <person name="Castanera R."/>
            <person name="Culley D."/>
            <person name="Daum C."/>
            <person name="Ezra D."/>
            <person name="Gonzalez J."/>
            <person name="Henrissat B."/>
            <person name="Kuo A."/>
            <person name="Liang C."/>
            <person name="Lipzen A."/>
            <person name="Lutzoni F."/>
            <person name="Magnuson J."/>
            <person name="Mondo S."/>
            <person name="Nolan M."/>
            <person name="Ohm R."/>
            <person name="Pangilinan J."/>
            <person name="Park H.-J."/>
            <person name="Ramirez L."/>
            <person name="Alfaro M."/>
            <person name="Sun H."/>
            <person name="Tritt A."/>
            <person name="Yoshinaga Y."/>
            <person name="Zwiers L.-H."/>
            <person name="Turgeon B."/>
            <person name="Goodwin S."/>
            <person name="Spatafora J."/>
            <person name="Crous P."/>
            <person name="Grigoriev I."/>
        </authorList>
    </citation>
    <scope>NUCLEOTIDE SEQUENCE</scope>
    <source>
        <strain evidence="2">CBS 122367</strain>
    </source>
</reference>
<evidence type="ECO:0000313" key="2">
    <source>
        <dbReference type="EMBL" id="KAF2676848.1"/>
    </source>
</evidence>
<feature type="compositionally biased region" description="Low complexity" evidence="1">
    <location>
        <begin position="70"/>
        <end position="85"/>
    </location>
</feature>
<evidence type="ECO:0000256" key="1">
    <source>
        <dbReference type="SAM" id="MobiDB-lite"/>
    </source>
</evidence>
<proteinExistence type="predicted"/>
<name>A0A6G1IFI0_9PLEO</name>
<protein>
    <submittedName>
        <fullName evidence="2">Uncharacterized protein</fullName>
    </submittedName>
</protein>
<accession>A0A6G1IFI0</accession>
<feature type="region of interest" description="Disordered" evidence="1">
    <location>
        <begin position="45"/>
        <end position="116"/>
    </location>
</feature>
<sequence length="116" mass="12366">MNIFQRECSSVKRPLTSVPSDFAKYLTTTTNSIQKTILPTSTTLATATASDRPMASQSIWPSAPSAPDLSPTQSAPSTQSPSQGSRTSLTNGDRSPEPTTERNMPHQAPETDGEKA</sequence>
<dbReference type="AlphaFoldDB" id="A0A6G1IFI0"/>
<keyword evidence="3" id="KW-1185">Reference proteome</keyword>
<organism evidence="2 3">
    <name type="scientific">Lentithecium fluviatile CBS 122367</name>
    <dbReference type="NCBI Taxonomy" id="1168545"/>
    <lineage>
        <taxon>Eukaryota</taxon>
        <taxon>Fungi</taxon>
        <taxon>Dikarya</taxon>
        <taxon>Ascomycota</taxon>
        <taxon>Pezizomycotina</taxon>
        <taxon>Dothideomycetes</taxon>
        <taxon>Pleosporomycetidae</taxon>
        <taxon>Pleosporales</taxon>
        <taxon>Massarineae</taxon>
        <taxon>Lentitheciaceae</taxon>
        <taxon>Lentithecium</taxon>
    </lineage>
</organism>
<dbReference type="Proteomes" id="UP000799291">
    <property type="component" value="Unassembled WGS sequence"/>
</dbReference>
<feature type="compositionally biased region" description="Basic and acidic residues" evidence="1">
    <location>
        <begin position="94"/>
        <end position="104"/>
    </location>
</feature>
<evidence type="ECO:0000313" key="3">
    <source>
        <dbReference type="Proteomes" id="UP000799291"/>
    </source>
</evidence>
<gene>
    <name evidence="2" type="ORF">K458DRAFT_396572</name>
</gene>